<evidence type="ECO:0000313" key="7">
    <source>
        <dbReference type="EMBL" id="MTV74568.1"/>
    </source>
</evidence>
<dbReference type="AlphaFoldDB" id="A0A6G2DE81"/>
<protein>
    <submittedName>
        <fullName evidence="7">Phosphoserine phosphatase</fullName>
    </submittedName>
</protein>
<accession>A0A6G2DE81</accession>
<dbReference type="GO" id="GO:0005737">
    <property type="term" value="C:cytoplasm"/>
    <property type="evidence" value="ECO:0007669"/>
    <property type="project" value="TreeGrafter"/>
</dbReference>
<proteinExistence type="inferred from homology"/>
<dbReference type="PANTHER" id="PTHR43344">
    <property type="entry name" value="PHOSPHOSERINE PHOSPHATASE"/>
    <property type="match status" value="1"/>
</dbReference>
<reference evidence="7 8" key="1">
    <citation type="submission" date="2019-11" db="EMBL/GenBank/DDBJ databases">
        <title>Growth characteristics of pneumococcus vary with the chemical composition of the capsule and with environmental conditions.</title>
        <authorList>
            <person name="Tothpal A."/>
            <person name="Desobry K."/>
            <person name="Joshi S."/>
            <person name="Wyllie A.L."/>
            <person name="Weinberger D.M."/>
        </authorList>
    </citation>
    <scope>NUCLEOTIDE SEQUENCE [LARGE SCALE GENOMIC DNA]</scope>
    <source>
        <strain evidence="8">pnumococcus19F</strain>
    </source>
</reference>
<evidence type="ECO:0000256" key="2">
    <source>
        <dbReference type="ARBA" id="ARBA00009184"/>
    </source>
</evidence>
<comment type="caution">
    <text evidence="7">The sequence shown here is derived from an EMBL/GenBank/DDBJ whole genome shotgun (WGS) entry which is preliminary data.</text>
</comment>
<keyword evidence="6" id="KW-0460">Magnesium</keyword>
<gene>
    <name evidence="7" type="ORF">GM540_11430</name>
</gene>
<comment type="cofactor">
    <cofactor evidence="1">
        <name>Mg(2+)</name>
        <dbReference type="ChEBI" id="CHEBI:18420"/>
    </cofactor>
</comment>
<comment type="similarity">
    <text evidence="2">Belongs to the HAD-like hydrolase superfamily. SerB family.</text>
</comment>
<dbReference type="Proteomes" id="UP000483094">
    <property type="component" value="Unassembled WGS sequence"/>
</dbReference>
<dbReference type="GO" id="GO:0000287">
    <property type="term" value="F:magnesium ion binding"/>
    <property type="evidence" value="ECO:0007669"/>
    <property type="project" value="TreeGrafter"/>
</dbReference>
<keyword evidence="3" id="KW-0028">Amino-acid biosynthesis</keyword>
<evidence type="ECO:0000256" key="1">
    <source>
        <dbReference type="ARBA" id="ARBA00001946"/>
    </source>
</evidence>
<dbReference type="InterPro" id="IPR036412">
    <property type="entry name" value="HAD-like_sf"/>
</dbReference>
<dbReference type="InterPro" id="IPR050582">
    <property type="entry name" value="HAD-like_SerB"/>
</dbReference>
<evidence type="ECO:0000256" key="3">
    <source>
        <dbReference type="ARBA" id="ARBA00022605"/>
    </source>
</evidence>
<dbReference type="PANTHER" id="PTHR43344:SF2">
    <property type="entry name" value="PHOSPHOSERINE PHOSPHATASE"/>
    <property type="match status" value="1"/>
</dbReference>
<name>A0A6G2DE81_STREE</name>
<keyword evidence="4" id="KW-0479">Metal-binding</keyword>
<dbReference type="SUPFAM" id="SSF56784">
    <property type="entry name" value="HAD-like"/>
    <property type="match status" value="1"/>
</dbReference>
<evidence type="ECO:0000256" key="5">
    <source>
        <dbReference type="ARBA" id="ARBA00022801"/>
    </source>
</evidence>
<feature type="non-terminal residue" evidence="7">
    <location>
        <position position="88"/>
    </location>
</feature>
<organism evidence="7 8">
    <name type="scientific">Streptococcus pneumoniae</name>
    <dbReference type="NCBI Taxonomy" id="1313"/>
    <lineage>
        <taxon>Bacteria</taxon>
        <taxon>Bacillati</taxon>
        <taxon>Bacillota</taxon>
        <taxon>Bacilli</taxon>
        <taxon>Lactobacillales</taxon>
        <taxon>Streptococcaceae</taxon>
        <taxon>Streptococcus</taxon>
    </lineage>
</organism>
<dbReference type="GO" id="GO:0006564">
    <property type="term" value="P:L-serine biosynthetic process"/>
    <property type="evidence" value="ECO:0007669"/>
    <property type="project" value="TreeGrafter"/>
</dbReference>
<dbReference type="Gene3D" id="1.10.150.210">
    <property type="entry name" value="Phosphoserine phosphatase, domain 2"/>
    <property type="match status" value="1"/>
</dbReference>
<evidence type="ECO:0000256" key="4">
    <source>
        <dbReference type="ARBA" id="ARBA00022723"/>
    </source>
</evidence>
<dbReference type="GO" id="GO:0036424">
    <property type="term" value="F:L-phosphoserine phosphatase activity"/>
    <property type="evidence" value="ECO:0007669"/>
    <property type="project" value="TreeGrafter"/>
</dbReference>
<sequence>MSQVKGLCVLDVDGTLILEEVIDLLGREAGHEAEISQITSRAMRGELVFESSLRKRVSLLEGLPILVFDNVFNSIHLSLNVPEFISIL</sequence>
<keyword evidence="5" id="KW-0378">Hydrolase</keyword>
<evidence type="ECO:0000256" key="6">
    <source>
        <dbReference type="ARBA" id="ARBA00022842"/>
    </source>
</evidence>
<dbReference type="EMBL" id="WNHQ01001245">
    <property type="protein sequence ID" value="MTV74568.1"/>
    <property type="molecule type" value="Genomic_DNA"/>
</dbReference>
<evidence type="ECO:0000313" key="8">
    <source>
        <dbReference type="Proteomes" id="UP000483094"/>
    </source>
</evidence>